<evidence type="ECO:0000313" key="3">
    <source>
        <dbReference type="Proteomes" id="UP001162164"/>
    </source>
</evidence>
<proteinExistence type="predicted"/>
<reference evidence="2" key="1">
    <citation type="journal article" date="2023" name="Insect Mol. Biol.">
        <title>Genome sequencing provides insights into the evolution of gene families encoding plant cell wall-degrading enzymes in longhorned beetles.</title>
        <authorList>
            <person name="Shin N.R."/>
            <person name="Okamura Y."/>
            <person name="Kirsch R."/>
            <person name="Pauchet Y."/>
        </authorList>
    </citation>
    <scope>NUCLEOTIDE SEQUENCE</scope>
    <source>
        <strain evidence="2">MMC_N1</strain>
    </source>
</reference>
<comment type="caution">
    <text evidence="2">The sequence shown here is derived from an EMBL/GenBank/DDBJ whole genome shotgun (WGS) entry which is preliminary data.</text>
</comment>
<evidence type="ECO:0000256" key="1">
    <source>
        <dbReference type="SAM" id="MobiDB-lite"/>
    </source>
</evidence>
<evidence type="ECO:0000313" key="2">
    <source>
        <dbReference type="EMBL" id="KAJ8967450.1"/>
    </source>
</evidence>
<feature type="region of interest" description="Disordered" evidence="1">
    <location>
        <begin position="47"/>
        <end position="124"/>
    </location>
</feature>
<protein>
    <submittedName>
        <fullName evidence="2">Uncharacterized protein</fullName>
    </submittedName>
</protein>
<dbReference type="EMBL" id="JAPWTJ010002186">
    <property type="protein sequence ID" value="KAJ8967450.1"/>
    <property type="molecule type" value="Genomic_DNA"/>
</dbReference>
<name>A0ABQ9IWJ1_9CUCU</name>
<dbReference type="InterPro" id="IPR052212">
    <property type="entry name" value="PH-like_domain"/>
</dbReference>
<keyword evidence="3" id="KW-1185">Reference proteome</keyword>
<feature type="compositionally biased region" description="Pro residues" evidence="1">
    <location>
        <begin position="77"/>
        <end position="89"/>
    </location>
</feature>
<sequence length="124" mass="14185">MKHILSGVSTRVGPCAQQDRIKEQEIEKAEKQRLEEILSMCAEYEKQSQCEKNKPITPNRIKTNGSLPRDKRGQFGPPSPSYTTPPPSPLDLLHNELLKQNNHHNYENVSITFTPPRETHKNTI</sequence>
<dbReference type="Proteomes" id="UP001162164">
    <property type="component" value="Unassembled WGS sequence"/>
</dbReference>
<organism evidence="2 3">
    <name type="scientific">Molorchus minor</name>
    <dbReference type="NCBI Taxonomy" id="1323400"/>
    <lineage>
        <taxon>Eukaryota</taxon>
        <taxon>Metazoa</taxon>
        <taxon>Ecdysozoa</taxon>
        <taxon>Arthropoda</taxon>
        <taxon>Hexapoda</taxon>
        <taxon>Insecta</taxon>
        <taxon>Pterygota</taxon>
        <taxon>Neoptera</taxon>
        <taxon>Endopterygota</taxon>
        <taxon>Coleoptera</taxon>
        <taxon>Polyphaga</taxon>
        <taxon>Cucujiformia</taxon>
        <taxon>Chrysomeloidea</taxon>
        <taxon>Cerambycidae</taxon>
        <taxon>Lamiinae</taxon>
        <taxon>Monochamini</taxon>
        <taxon>Molorchus</taxon>
    </lineage>
</organism>
<gene>
    <name evidence="2" type="ORF">NQ317_018307</name>
</gene>
<dbReference type="PANTHER" id="PTHR12156">
    <property type="entry name" value="PLECKSTRIN HOMOLOGY-LIKE DOMAIN, FAMILY B, MEMBER 3"/>
    <property type="match status" value="1"/>
</dbReference>
<dbReference type="PANTHER" id="PTHR12156:SF5">
    <property type="entry name" value="FI18040P1"/>
    <property type="match status" value="1"/>
</dbReference>
<accession>A0ABQ9IWJ1</accession>